<evidence type="ECO:0000256" key="5">
    <source>
        <dbReference type="SAM" id="MobiDB-lite"/>
    </source>
</evidence>
<keyword evidence="3 4" id="KW-0408">Iron</keyword>
<dbReference type="PANTHER" id="PTHR16740:SF1">
    <property type="entry name" value="CYTOCHROME B5-RELATED PROTEIN-RELATED"/>
    <property type="match status" value="1"/>
</dbReference>
<evidence type="ECO:0000313" key="8">
    <source>
        <dbReference type="Proteomes" id="UP001642540"/>
    </source>
</evidence>
<evidence type="ECO:0000259" key="6">
    <source>
        <dbReference type="PROSITE" id="PS50255"/>
    </source>
</evidence>
<dbReference type="InterPro" id="IPR005804">
    <property type="entry name" value="FA_desaturase_dom"/>
</dbReference>
<dbReference type="PANTHER" id="PTHR16740">
    <property type="entry name" value="CYTOCHROME B5-RELATED PROTEIN-RELATED"/>
    <property type="match status" value="1"/>
</dbReference>
<keyword evidence="2 4" id="KW-0479">Metal-binding</keyword>
<protein>
    <recommendedName>
        <fullName evidence="6">Cytochrome b5 heme-binding domain-containing protein</fullName>
    </recommendedName>
</protein>
<accession>A0ABP1QDW6</accession>
<organism evidence="7 8">
    <name type="scientific">Orchesella dallaii</name>
    <dbReference type="NCBI Taxonomy" id="48710"/>
    <lineage>
        <taxon>Eukaryota</taxon>
        <taxon>Metazoa</taxon>
        <taxon>Ecdysozoa</taxon>
        <taxon>Arthropoda</taxon>
        <taxon>Hexapoda</taxon>
        <taxon>Collembola</taxon>
        <taxon>Entomobryomorpha</taxon>
        <taxon>Entomobryoidea</taxon>
        <taxon>Orchesellidae</taxon>
        <taxon>Orchesellinae</taxon>
        <taxon>Orchesella</taxon>
    </lineage>
</organism>
<reference evidence="7 8" key="1">
    <citation type="submission" date="2024-08" db="EMBL/GenBank/DDBJ databases">
        <authorList>
            <person name="Cucini C."/>
            <person name="Frati F."/>
        </authorList>
    </citation>
    <scope>NUCLEOTIDE SEQUENCE [LARGE SCALE GENOMIC DNA]</scope>
</reference>
<dbReference type="Gene3D" id="3.10.120.10">
    <property type="entry name" value="Cytochrome b5-like heme/steroid binding domain"/>
    <property type="match status" value="1"/>
</dbReference>
<gene>
    <name evidence="7" type="ORF">ODALV1_LOCUS9039</name>
</gene>
<dbReference type="InterPro" id="IPR001199">
    <property type="entry name" value="Cyt_B5-like_heme/steroid-bd"/>
</dbReference>
<keyword evidence="8" id="KW-1185">Reference proteome</keyword>
<comment type="similarity">
    <text evidence="4">Belongs to the cytochrome b5 family.</text>
</comment>
<dbReference type="PROSITE" id="PS50255">
    <property type="entry name" value="CYTOCHROME_B5_2"/>
    <property type="match status" value="1"/>
</dbReference>
<dbReference type="SMART" id="SM01117">
    <property type="entry name" value="Cyt-b5"/>
    <property type="match status" value="1"/>
</dbReference>
<evidence type="ECO:0000313" key="7">
    <source>
        <dbReference type="EMBL" id="CAL8095303.1"/>
    </source>
</evidence>
<dbReference type="SUPFAM" id="SSF55856">
    <property type="entry name" value="Cytochrome b5-like heme/steroid binding domain"/>
    <property type="match status" value="1"/>
</dbReference>
<dbReference type="InterPro" id="IPR036400">
    <property type="entry name" value="Cyt_B5-like_heme/steroid_sf"/>
</dbReference>
<evidence type="ECO:0000256" key="3">
    <source>
        <dbReference type="ARBA" id="ARBA00023004"/>
    </source>
</evidence>
<keyword evidence="4" id="KW-1133">Transmembrane helix</keyword>
<evidence type="ECO:0000256" key="1">
    <source>
        <dbReference type="ARBA" id="ARBA00022617"/>
    </source>
</evidence>
<feature type="domain" description="Cytochrome b5 heme-binding" evidence="6">
    <location>
        <begin position="49"/>
        <end position="106"/>
    </location>
</feature>
<comment type="caution">
    <text evidence="4">Lacks conserved residue(s) required for the propagation of feature annotation.</text>
</comment>
<keyword evidence="1 4" id="KW-0349">Heme</keyword>
<proteinExistence type="inferred from homology"/>
<dbReference type="Proteomes" id="UP001642540">
    <property type="component" value="Unassembled WGS sequence"/>
</dbReference>
<dbReference type="EMBL" id="CAXLJM020000027">
    <property type="protein sequence ID" value="CAL8095303.1"/>
    <property type="molecule type" value="Genomic_DNA"/>
</dbReference>
<comment type="caution">
    <text evidence="7">The sequence shown here is derived from an EMBL/GenBank/DDBJ whole genome shotgun (WGS) entry which is preliminary data.</text>
</comment>
<name>A0ABP1QDW6_9HEXA</name>
<feature type="transmembrane region" description="Helical" evidence="4">
    <location>
        <begin position="245"/>
        <end position="265"/>
    </location>
</feature>
<dbReference type="Pfam" id="PF00173">
    <property type="entry name" value="Cyt-b5"/>
    <property type="match status" value="1"/>
</dbReference>
<sequence length="448" mass="52380">MAPKEIDEVPSSFPGLSKYPTDRDKPFRLAEDWIEGKRKDDNIGNLWRIHDKLYNLEPYIHRHPGGTDWLTISRGLDITEAFESAHMVNPEIVERVLKDFYVGEATSPRISPFTFKENGFFKTLKRKSSPILKKIGSGPTPGMILMEDSLVALCILFAALGAALDSWICCAISGCFLSCVEIGAHNFFHLRDTWRRYYFDIGLSSSYEWRITHFFSHHLFPNTVLDIELKLIPSYEFLPHFERSWFQRYCPIVYSHFLYCFAFWIDFVKRWYHVFKGEKSIRPENLIVFFELLLMMLIAPTRMGGFVAWLVVHTSASFVFLEVGQNGQHHHPNIFHDGDEARKDDDFGFGQIDATRDRAETVFQNLFLVLVTFGHHTLHHLYPTVCHSKLPQLEAVFIETLQEFEEKWIKFPHWELYLGCYKQLARTERFNVPELRKEISTTTFSLTK</sequence>
<dbReference type="InterPro" id="IPR018506">
    <property type="entry name" value="Cyt_B5_heme-BS"/>
</dbReference>
<dbReference type="PROSITE" id="PS00191">
    <property type="entry name" value="CYTOCHROME_B5_1"/>
    <property type="match status" value="1"/>
</dbReference>
<keyword evidence="4" id="KW-0812">Transmembrane</keyword>
<feature type="region of interest" description="Disordered" evidence="5">
    <location>
        <begin position="1"/>
        <end position="20"/>
    </location>
</feature>
<evidence type="ECO:0000256" key="2">
    <source>
        <dbReference type="ARBA" id="ARBA00022723"/>
    </source>
</evidence>
<dbReference type="InterPro" id="IPR053100">
    <property type="entry name" value="Cytochrome_b5-related"/>
</dbReference>
<dbReference type="Pfam" id="PF00487">
    <property type="entry name" value="FA_desaturase"/>
    <property type="match status" value="1"/>
</dbReference>
<feature type="transmembrane region" description="Helical" evidence="4">
    <location>
        <begin position="286"/>
        <end position="312"/>
    </location>
</feature>
<evidence type="ECO:0000256" key="4">
    <source>
        <dbReference type="RuleBase" id="RU362121"/>
    </source>
</evidence>
<keyword evidence="4" id="KW-0472">Membrane</keyword>